<dbReference type="Proteomes" id="UP000293638">
    <property type="component" value="Unassembled WGS sequence"/>
</dbReference>
<evidence type="ECO:0000313" key="1">
    <source>
        <dbReference type="EMBL" id="RZS89888.1"/>
    </source>
</evidence>
<dbReference type="InterPro" id="IPR053860">
    <property type="entry name" value="DUF6932"/>
</dbReference>
<proteinExistence type="predicted"/>
<dbReference type="RefSeq" id="WP_130492428.1">
    <property type="nucleotide sequence ID" value="NZ_SGXD01000002.1"/>
</dbReference>
<dbReference type="EMBL" id="SGXD01000002">
    <property type="protein sequence ID" value="RZS89888.1"/>
    <property type="molecule type" value="Genomic_DNA"/>
</dbReference>
<keyword evidence="2" id="KW-1185">Reference proteome</keyword>
<gene>
    <name evidence="1" type="ORF">EV189_1665</name>
</gene>
<organism evidence="1 2">
    <name type="scientific">Motilibacter rhizosphaerae</name>
    <dbReference type="NCBI Taxonomy" id="598652"/>
    <lineage>
        <taxon>Bacteria</taxon>
        <taxon>Bacillati</taxon>
        <taxon>Actinomycetota</taxon>
        <taxon>Actinomycetes</taxon>
        <taxon>Motilibacterales</taxon>
        <taxon>Motilibacteraceae</taxon>
        <taxon>Motilibacter</taxon>
    </lineage>
</organism>
<dbReference type="OrthoDB" id="4578284at2"/>
<dbReference type="AlphaFoldDB" id="A0A4Q7NSX6"/>
<protein>
    <submittedName>
        <fullName evidence="1">Uncharacterized protein</fullName>
    </submittedName>
</protein>
<name>A0A4Q7NSX6_9ACTN</name>
<reference evidence="1 2" key="1">
    <citation type="submission" date="2019-02" db="EMBL/GenBank/DDBJ databases">
        <title>Genomic Encyclopedia of Type Strains, Phase IV (KMG-IV): sequencing the most valuable type-strain genomes for metagenomic binning, comparative biology and taxonomic classification.</title>
        <authorList>
            <person name="Goeker M."/>
        </authorList>
    </citation>
    <scope>NUCLEOTIDE SEQUENCE [LARGE SCALE GENOMIC DNA]</scope>
    <source>
        <strain evidence="1 2">DSM 45622</strain>
    </source>
</reference>
<comment type="caution">
    <text evidence="1">The sequence shown here is derived from an EMBL/GenBank/DDBJ whole genome shotgun (WGS) entry which is preliminary data.</text>
</comment>
<sequence length="178" mass="20093">MTTPALQAGQLPPGRWVADLVAVEATYVPSNPADVRRQIWEEWRRLTLVLQSVVGSIPACWLSGSFFTDKAVPGDLDCLYIVDVERLKAVTTRGDPGETNFISIVAANAVKQVFSLRVDSFILEWSPYAGPLPPGTSRQYHEDRGYWDNLWVRVKDQDKRLDSVPRRGYLEVIIDGYR</sequence>
<accession>A0A4Q7NSX6</accession>
<evidence type="ECO:0000313" key="2">
    <source>
        <dbReference type="Proteomes" id="UP000293638"/>
    </source>
</evidence>
<dbReference type="Pfam" id="PF22014">
    <property type="entry name" value="DUF6932"/>
    <property type="match status" value="1"/>
</dbReference>